<dbReference type="OrthoDB" id="2340858at2759"/>
<proteinExistence type="predicted"/>
<dbReference type="AlphaFoldDB" id="A0A0D0B491"/>
<evidence type="ECO:0000313" key="2">
    <source>
        <dbReference type="Proteomes" id="UP000053593"/>
    </source>
</evidence>
<accession>A0A0D0B491</accession>
<dbReference type="EMBL" id="KN834787">
    <property type="protein sequence ID" value="KIK58070.1"/>
    <property type="molecule type" value="Genomic_DNA"/>
</dbReference>
<name>A0A0D0B491_9AGAR</name>
<dbReference type="Proteomes" id="UP000053593">
    <property type="component" value="Unassembled WGS sequence"/>
</dbReference>
<protein>
    <submittedName>
        <fullName evidence="1">Uncharacterized protein</fullName>
    </submittedName>
</protein>
<keyword evidence="2" id="KW-1185">Reference proteome</keyword>
<dbReference type="HOGENOM" id="CLU_537539_0_0_1"/>
<sequence>MHNNTWLSPPIVIESVGGQSSTMANTDFFPALFRSWFNAEPRYQQFHSSWWGQKDRLNDFINSTSSPPGMLSIENDLFSLGSSAQTNGTLLLRPELVHMYKRLREAYFSIPGIALSGQPGVGKSSAILFFLVACLAYEQRVLFTNDSLLTFFFDENGVLAFSAANNKIPEHHLVLLPALFSGSRPRSLVDSGSENHAPPSALTRSDCLFPVFTVSLNTAHRCQEKIDALWIMLLWKLEDLKKLELDESLPDTFISLTDKEKERILTEARTICAPTPRDYSAFVRYQSQPGDTYKAELVNVVRRLRLQDLEAPFDQFCNWSILSFKIFLVDWTRETTGTGVEWDSVNKQTPAVSQLDRWMFEAFAAQCISGSASDLASRFSPLILMKRLKGTFIFEDASYAGKQPGASALLSPLTPNINFLTFPLVSFSPKCNSVFARKRQIVRYTDISNTEVYLNPELFCLPTQRNNPLFDAFFFHFTYRKKPVVWVLQFMTGRKYCGLQDGYAEIN</sequence>
<reference evidence="1 2" key="1">
    <citation type="submission" date="2014-04" db="EMBL/GenBank/DDBJ databases">
        <title>Evolutionary Origins and Diversification of the Mycorrhizal Mutualists.</title>
        <authorList>
            <consortium name="DOE Joint Genome Institute"/>
            <consortium name="Mycorrhizal Genomics Consortium"/>
            <person name="Kohler A."/>
            <person name="Kuo A."/>
            <person name="Nagy L.G."/>
            <person name="Floudas D."/>
            <person name="Copeland A."/>
            <person name="Barry K.W."/>
            <person name="Cichocki N."/>
            <person name="Veneault-Fourrey C."/>
            <person name="LaButti K."/>
            <person name="Lindquist E.A."/>
            <person name="Lipzen A."/>
            <person name="Lundell T."/>
            <person name="Morin E."/>
            <person name="Murat C."/>
            <person name="Riley R."/>
            <person name="Ohm R."/>
            <person name="Sun H."/>
            <person name="Tunlid A."/>
            <person name="Henrissat B."/>
            <person name="Grigoriev I.V."/>
            <person name="Hibbett D.S."/>
            <person name="Martin F."/>
        </authorList>
    </citation>
    <scope>NUCLEOTIDE SEQUENCE [LARGE SCALE GENOMIC DNA]</scope>
    <source>
        <strain evidence="1 2">FD-317 M1</strain>
    </source>
</reference>
<gene>
    <name evidence="1" type="ORF">GYMLUDRAFT_246432</name>
</gene>
<organism evidence="1 2">
    <name type="scientific">Collybiopsis luxurians FD-317 M1</name>
    <dbReference type="NCBI Taxonomy" id="944289"/>
    <lineage>
        <taxon>Eukaryota</taxon>
        <taxon>Fungi</taxon>
        <taxon>Dikarya</taxon>
        <taxon>Basidiomycota</taxon>
        <taxon>Agaricomycotina</taxon>
        <taxon>Agaricomycetes</taxon>
        <taxon>Agaricomycetidae</taxon>
        <taxon>Agaricales</taxon>
        <taxon>Marasmiineae</taxon>
        <taxon>Omphalotaceae</taxon>
        <taxon>Collybiopsis</taxon>
        <taxon>Collybiopsis luxurians</taxon>
    </lineage>
</organism>
<evidence type="ECO:0000313" key="1">
    <source>
        <dbReference type="EMBL" id="KIK58070.1"/>
    </source>
</evidence>